<keyword evidence="3" id="KW-0804">Transcription</keyword>
<gene>
    <name evidence="6" type="ORF">H5410_034816</name>
</gene>
<evidence type="ECO:0000256" key="4">
    <source>
        <dbReference type="ARBA" id="ARBA00023242"/>
    </source>
</evidence>
<evidence type="ECO:0000259" key="5">
    <source>
        <dbReference type="PROSITE" id="PS50888"/>
    </source>
</evidence>
<dbReference type="InterPro" id="IPR036638">
    <property type="entry name" value="HLH_DNA-bd_sf"/>
</dbReference>
<dbReference type="GO" id="GO:0005634">
    <property type="term" value="C:nucleus"/>
    <property type="evidence" value="ECO:0007669"/>
    <property type="project" value="UniProtKB-SubCell"/>
</dbReference>
<dbReference type="SMART" id="SM00353">
    <property type="entry name" value="HLH"/>
    <property type="match status" value="1"/>
</dbReference>
<dbReference type="InterPro" id="IPR054502">
    <property type="entry name" value="bHLH-TF_ACT-like_plant"/>
</dbReference>
<dbReference type="EMBL" id="JACXVP010000006">
    <property type="protein sequence ID" value="KAG5603446.1"/>
    <property type="molecule type" value="Genomic_DNA"/>
</dbReference>
<keyword evidence="2" id="KW-0805">Transcription regulation</keyword>
<accession>A0A9J5YX37</accession>
<dbReference type="PANTHER" id="PTHR45959">
    <property type="entry name" value="BHLH TRANSCRIPTION FACTOR"/>
    <property type="match status" value="1"/>
</dbReference>
<evidence type="ECO:0000256" key="1">
    <source>
        <dbReference type="ARBA" id="ARBA00004123"/>
    </source>
</evidence>
<comment type="subcellular location">
    <subcellularLocation>
        <location evidence="1">Nucleus</location>
    </subcellularLocation>
</comment>
<dbReference type="AlphaFoldDB" id="A0A9J5YX37"/>
<dbReference type="GO" id="GO:0080090">
    <property type="term" value="P:regulation of primary metabolic process"/>
    <property type="evidence" value="ECO:0007669"/>
    <property type="project" value="UniProtKB-ARBA"/>
</dbReference>
<dbReference type="SUPFAM" id="SSF47459">
    <property type="entry name" value="HLH, helix-loop-helix DNA-binding domain"/>
    <property type="match status" value="1"/>
</dbReference>
<dbReference type="OrthoDB" id="690068at2759"/>
<comment type="caution">
    <text evidence="6">The sequence shown here is derived from an EMBL/GenBank/DDBJ whole genome shotgun (WGS) entry which is preliminary data.</text>
</comment>
<dbReference type="InterPro" id="IPR052610">
    <property type="entry name" value="bHLH_transcription_regulator"/>
</dbReference>
<dbReference type="Pfam" id="PF22754">
    <property type="entry name" value="bHLH-TF_ACT-like_plant"/>
    <property type="match status" value="1"/>
</dbReference>
<evidence type="ECO:0000313" key="6">
    <source>
        <dbReference type="EMBL" id="KAG5603446.1"/>
    </source>
</evidence>
<sequence>MEYSGNYNYEDESFFEFKPNISQDIYNSSVGYTTNIEEKSGQKAISSNISSSNSGGFLISFSSNQEEDIGAMISSGNACQESLLLGENNNNNNNNNNNVMYKRSPLQAQDHVIAERKRREKMGDLFISLSKIVPGLKKLDKSSILGDTIEYMKELQEQVKLLEESKKNIPSALEYNDSNKEQVLESNKIKVRIMDKSVLINIHCNKQDGMLGRVLVQMEQLHLSVHDMRIMPFGPTNLEISILAQMEDGCCINVHDIVKAIQINILDLVNN</sequence>
<dbReference type="GO" id="GO:0046983">
    <property type="term" value="F:protein dimerization activity"/>
    <property type="evidence" value="ECO:0007669"/>
    <property type="project" value="InterPro"/>
</dbReference>
<keyword evidence="7" id="KW-1185">Reference proteome</keyword>
<evidence type="ECO:0000256" key="3">
    <source>
        <dbReference type="ARBA" id="ARBA00023163"/>
    </source>
</evidence>
<evidence type="ECO:0000256" key="2">
    <source>
        <dbReference type="ARBA" id="ARBA00023015"/>
    </source>
</evidence>
<dbReference type="Proteomes" id="UP000824120">
    <property type="component" value="Chromosome 6"/>
</dbReference>
<evidence type="ECO:0000313" key="7">
    <source>
        <dbReference type="Proteomes" id="UP000824120"/>
    </source>
</evidence>
<dbReference type="Gene3D" id="4.10.280.10">
    <property type="entry name" value="Helix-loop-helix DNA-binding domain"/>
    <property type="match status" value="1"/>
</dbReference>
<proteinExistence type="predicted"/>
<name>A0A9J5YX37_SOLCO</name>
<protein>
    <recommendedName>
        <fullName evidence="5">BHLH domain-containing protein</fullName>
    </recommendedName>
</protein>
<reference evidence="6 7" key="1">
    <citation type="submission" date="2020-09" db="EMBL/GenBank/DDBJ databases">
        <title>De no assembly of potato wild relative species, Solanum commersonii.</title>
        <authorList>
            <person name="Cho K."/>
        </authorList>
    </citation>
    <scope>NUCLEOTIDE SEQUENCE [LARGE SCALE GENOMIC DNA]</scope>
    <source>
        <strain evidence="6">LZ3.2</strain>
        <tissue evidence="6">Leaf</tissue>
    </source>
</reference>
<organism evidence="6 7">
    <name type="scientific">Solanum commersonii</name>
    <name type="common">Commerson's wild potato</name>
    <name type="synonym">Commerson's nightshade</name>
    <dbReference type="NCBI Taxonomy" id="4109"/>
    <lineage>
        <taxon>Eukaryota</taxon>
        <taxon>Viridiplantae</taxon>
        <taxon>Streptophyta</taxon>
        <taxon>Embryophyta</taxon>
        <taxon>Tracheophyta</taxon>
        <taxon>Spermatophyta</taxon>
        <taxon>Magnoliopsida</taxon>
        <taxon>eudicotyledons</taxon>
        <taxon>Gunneridae</taxon>
        <taxon>Pentapetalae</taxon>
        <taxon>asterids</taxon>
        <taxon>lamiids</taxon>
        <taxon>Solanales</taxon>
        <taxon>Solanaceae</taxon>
        <taxon>Solanoideae</taxon>
        <taxon>Solaneae</taxon>
        <taxon>Solanum</taxon>
    </lineage>
</organism>
<dbReference type="PROSITE" id="PS50888">
    <property type="entry name" value="BHLH"/>
    <property type="match status" value="1"/>
</dbReference>
<dbReference type="Pfam" id="PF00010">
    <property type="entry name" value="HLH"/>
    <property type="match status" value="1"/>
</dbReference>
<keyword evidence="4" id="KW-0539">Nucleus</keyword>
<feature type="domain" description="BHLH" evidence="5">
    <location>
        <begin position="106"/>
        <end position="155"/>
    </location>
</feature>
<dbReference type="PANTHER" id="PTHR45959:SF12">
    <property type="entry name" value="TRANSCRIPTION FACTOR BHLH18-LIKE"/>
    <property type="match status" value="1"/>
</dbReference>
<dbReference type="InterPro" id="IPR011598">
    <property type="entry name" value="bHLH_dom"/>
</dbReference>